<feature type="compositionally biased region" description="Low complexity" evidence="2">
    <location>
        <begin position="1119"/>
        <end position="1135"/>
    </location>
</feature>
<gene>
    <name evidence="3" type="ORF">K460DRAFT_355514</name>
</gene>
<feature type="compositionally biased region" description="Pro residues" evidence="2">
    <location>
        <begin position="619"/>
        <end position="636"/>
    </location>
</feature>
<feature type="coiled-coil region" evidence="1">
    <location>
        <begin position="773"/>
        <end position="893"/>
    </location>
</feature>
<feature type="compositionally biased region" description="Basic and acidic residues" evidence="2">
    <location>
        <begin position="1215"/>
        <end position="1225"/>
    </location>
</feature>
<feature type="compositionally biased region" description="Pro residues" evidence="2">
    <location>
        <begin position="523"/>
        <end position="534"/>
    </location>
</feature>
<organism evidence="3 4">
    <name type="scientific">Cucurbitaria berberidis CBS 394.84</name>
    <dbReference type="NCBI Taxonomy" id="1168544"/>
    <lineage>
        <taxon>Eukaryota</taxon>
        <taxon>Fungi</taxon>
        <taxon>Dikarya</taxon>
        <taxon>Ascomycota</taxon>
        <taxon>Pezizomycotina</taxon>
        <taxon>Dothideomycetes</taxon>
        <taxon>Pleosporomycetidae</taxon>
        <taxon>Pleosporales</taxon>
        <taxon>Pleosporineae</taxon>
        <taxon>Cucurbitariaceae</taxon>
        <taxon>Cucurbitaria</taxon>
    </lineage>
</organism>
<evidence type="ECO:0000313" key="3">
    <source>
        <dbReference type="EMBL" id="KAF1845736.1"/>
    </source>
</evidence>
<feature type="region of interest" description="Disordered" evidence="2">
    <location>
        <begin position="285"/>
        <end position="759"/>
    </location>
</feature>
<protein>
    <submittedName>
        <fullName evidence="3">Uncharacterized protein</fullName>
    </submittedName>
</protein>
<feature type="compositionally biased region" description="Low complexity" evidence="2">
    <location>
        <begin position="290"/>
        <end position="401"/>
    </location>
</feature>
<feature type="compositionally biased region" description="Basic and acidic residues" evidence="2">
    <location>
        <begin position="567"/>
        <end position="583"/>
    </location>
</feature>
<feature type="compositionally biased region" description="Polar residues" evidence="2">
    <location>
        <begin position="1015"/>
        <end position="1054"/>
    </location>
</feature>
<dbReference type="Proteomes" id="UP000800039">
    <property type="component" value="Unassembled WGS sequence"/>
</dbReference>
<evidence type="ECO:0000313" key="4">
    <source>
        <dbReference type="Proteomes" id="UP000800039"/>
    </source>
</evidence>
<feature type="compositionally biased region" description="Low complexity" evidence="2">
    <location>
        <begin position="413"/>
        <end position="433"/>
    </location>
</feature>
<feature type="compositionally biased region" description="Polar residues" evidence="2">
    <location>
        <begin position="205"/>
        <end position="224"/>
    </location>
</feature>
<keyword evidence="4" id="KW-1185">Reference proteome</keyword>
<feature type="compositionally biased region" description="Polar residues" evidence="2">
    <location>
        <begin position="459"/>
        <end position="490"/>
    </location>
</feature>
<feature type="region of interest" description="Disordered" evidence="2">
    <location>
        <begin position="1"/>
        <end position="267"/>
    </location>
</feature>
<reference evidence="3" key="1">
    <citation type="submission" date="2020-01" db="EMBL/GenBank/DDBJ databases">
        <authorList>
            <consortium name="DOE Joint Genome Institute"/>
            <person name="Haridas S."/>
            <person name="Albert R."/>
            <person name="Binder M."/>
            <person name="Bloem J."/>
            <person name="Labutti K."/>
            <person name="Salamov A."/>
            <person name="Andreopoulos B."/>
            <person name="Baker S.E."/>
            <person name="Barry K."/>
            <person name="Bills G."/>
            <person name="Bluhm B.H."/>
            <person name="Cannon C."/>
            <person name="Castanera R."/>
            <person name="Culley D.E."/>
            <person name="Daum C."/>
            <person name="Ezra D."/>
            <person name="Gonzalez J.B."/>
            <person name="Henrissat B."/>
            <person name="Kuo A."/>
            <person name="Liang C."/>
            <person name="Lipzen A."/>
            <person name="Lutzoni F."/>
            <person name="Magnuson J."/>
            <person name="Mondo S."/>
            <person name="Nolan M."/>
            <person name="Ohm R."/>
            <person name="Pangilinan J."/>
            <person name="Park H.-J."/>
            <person name="Ramirez L."/>
            <person name="Alfaro M."/>
            <person name="Sun H."/>
            <person name="Tritt A."/>
            <person name="Yoshinaga Y."/>
            <person name="Zwiers L.-H."/>
            <person name="Turgeon B.G."/>
            <person name="Goodwin S.B."/>
            <person name="Spatafora J.W."/>
            <person name="Crous P.W."/>
            <person name="Grigoriev I.V."/>
        </authorList>
    </citation>
    <scope>NUCLEOTIDE SEQUENCE</scope>
    <source>
        <strain evidence="3">CBS 394.84</strain>
    </source>
</reference>
<feature type="compositionally biased region" description="Low complexity" evidence="2">
    <location>
        <begin position="441"/>
        <end position="452"/>
    </location>
</feature>
<evidence type="ECO:0000256" key="2">
    <source>
        <dbReference type="SAM" id="MobiDB-lite"/>
    </source>
</evidence>
<accession>A0A9P4L867</accession>
<sequence length="1555" mass="170435">MHSYGQPPGYQRPASTSSFAGQQAAPPPVPPPPPGYGASQGYQSAAPQAQNQWAAQTPTQTSTPQWSQPQQAAGGYHPSTYGVMSGAYTQGQQASNQPSYPPQQYDKPPPPPPKPYGFSGAVQHQQRLQQHQNTQDWSQQAQQNTGFTPQAQQGGYPVQGTPQQPYSNAAPPPPSATPGGSYFPPSQGGRPGSVYGASQVGAYPNPSSTGPQQPSSVVSPNEQQPAYIPPSLSGQGVQAYMPSNTNPAPGIYVPPPPDVPAWQQAQHAPLQGGVKKFRYTKPTVDPSFYAQGYQGIQPMQQQPSQPQAQFGQPATQPQHPQQPYAQPGQNQFGSQGQTQQPMQGQYSQQQQQPFGQPVQPQGQFQQQPTQQSQYNQTPQGQHVQQPTQYPQQQSQWQSPAPVDQGINVHQKDTQTPYGGQQPTQQPQWQPGHQAHGSMPGQQYSQVQDQSIQAPKPLSRTDTASSTFYESSPQSQPVSPINNRQSMSFASGQPAGTGRTGSVSSIALANLHSQRADNRTSSPRPAPPKLPTPPPPRDDKSKFSALGAGGPSDWERFGEGDEVDDEELFVKKDETQNEPTKSDSVELPAHVPSPPSTHGWPSPATQPVLSLGDRNDTYAPTPPLPTVSPAPHDPSQPPQQSFVMGDAPVMPSKTSPKPMQSTQPPPIHQSFVMDDGGWAAPKQSTPAQQESQQGFVMDDGGWATESAPSQVRQHTPAQQHQQPPPVQTGFIVSDGGWAASQQTPTQASGSWGAQSSKNHATELKARDEAFERLRTDSEKEKADLRAEIKRETTEIRSEMERERANLSAEIEKLKADVETAGNHAATEVNILQKQIEVMNAATEQAKTKADASIKEKDMTIERLEEDVEGKEHNIEERDDIISELRRQLEAEKTKEMPKPTPADLIPDIDPWYAGSLERYIAMLRGEARETEIENKIRTFKAFLRAESGVRGIEYYDAPPLAPVQQPPTSHQPEQYDLPRDPQNSSTRNHNLNIHVPQDLPDEEEYDYSPGGRPMLKQNTLASTESVQQHFNPPGQSTTILTPTSSVDDGSNKTPVQSPPEDQPQRQYKAYVPPAAALPKDSAPLAHRSTMSFSNVSAIATPTGPSKSHDEIFFESEASKAASRPTSTDSTDSTAADVPIPAPLSFSSNRPVSTGGLSRATPINRLVDLLPTRTAPAGPNDSIEKLQTQIASIKPDPNDLEGLTKTWEKSASLSRRKKDDARRKRQEENEEHNDDLFNSDEISYAEMNQLEDEFKQKEGELKAQEDRDEYKSYVEAVFDPVYDGLQTDIKPLTDLYAEAEHLLQSSVSGVKSLEGGDTPSTKDCLELLKGLHEQIEKRHEGVVRVVAERDKRYKKTQIQPLYAAGDIAKMKSVERHFEDAEKQSELRAKREKAERIGQLVNIAEDIMVRTVGVERSEIDRIIAAIKELDDGKGDEALLSRAYSTVLSLKSSSKTLLSIFNSLEIQLNDSVLDAEIAEAKAGGGDAIKIQELENEKMAGMKKLTDEFERRVGVLQQDEEEIAELVQRKGGKVELSEEQEKNRRLKAALEEAKRRNGHA</sequence>
<feature type="compositionally biased region" description="Polar residues" evidence="2">
    <location>
        <begin position="681"/>
        <end position="693"/>
    </location>
</feature>
<feature type="compositionally biased region" description="Low complexity" evidence="2">
    <location>
        <begin position="36"/>
        <end position="73"/>
    </location>
</feature>
<name>A0A9P4L867_9PLEO</name>
<feature type="region of interest" description="Disordered" evidence="2">
    <location>
        <begin position="1095"/>
        <end position="1157"/>
    </location>
</feature>
<feature type="compositionally biased region" description="Low complexity" evidence="2">
    <location>
        <begin position="123"/>
        <end position="135"/>
    </location>
</feature>
<feature type="region of interest" description="Disordered" evidence="2">
    <location>
        <begin position="956"/>
        <end position="1065"/>
    </location>
</feature>
<dbReference type="EMBL" id="ML976616">
    <property type="protein sequence ID" value="KAF1845736.1"/>
    <property type="molecule type" value="Genomic_DNA"/>
</dbReference>
<feature type="compositionally biased region" description="Pro residues" evidence="2">
    <location>
        <begin position="25"/>
        <end position="35"/>
    </location>
</feature>
<feature type="compositionally biased region" description="Polar residues" evidence="2">
    <location>
        <begin position="1143"/>
        <end position="1154"/>
    </location>
</feature>
<dbReference type="RefSeq" id="XP_040788299.1">
    <property type="nucleotide sequence ID" value="XM_040931886.1"/>
</dbReference>
<dbReference type="GeneID" id="63849138"/>
<comment type="caution">
    <text evidence="3">The sequence shown here is derived from an EMBL/GenBank/DDBJ whole genome shotgun (WGS) entry which is preliminary data.</text>
</comment>
<feature type="compositionally biased region" description="Polar residues" evidence="2">
    <location>
        <begin position="232"/>
        <end position="246"/>
    </location>
</feature>
<feature type="compositionally biased region" description="Low complexity" evidence="2">
    <location>
        <begin position="709"/>
        <end position="720"/>
    </location>
</feature>
<evidence type="ECO:0000256" key="1">
    <source>
        <dbReference type="SAM" id="Coils"/>
    </source>
</evidence>
<feature type="region of interest" description="Disordered" evidence="2">
    <location>
        <begin position="1169"/>
        <end position="1238"/>
    </location>
</feature>
<feature type="compositionally biased region" description="Polar residues" evidence="2">
    <location>
        <begin position="738"/>
        <end position="757"/>
    </location>
</feature>
<feature type="compositionally biased region" description="Polar residues" evidence="2">
    <location>
        <begin position="1095"/>
        <end position="1104"/>
    </location>
</feature>
<proteinExistence type="predicted"/>
<dbReference type="OrthoDB" id="1883964at2759"/>
<feature type="compositionally biased region" description="Polar residues" evidence="2">
    <location>
        <begin position="651"/>
        <end position="661"/>
    </location>
</feature>
<feature type="compositionally biased region" description="Polar residues" evidence="2">
    <location>
        <begin position="87"/>
        <end position="96"/>
    </location>
</feature>
<keyword evidence="1" id="KW-0175">Coiled coil</keyword>
<feature type="compositionally biased region" description="Polar residues" evidence="2">
    <location>
        <begin position="136"/>
        <end position="153"/>
    </location>
</feature>
<feature type="compositionally biased region" description="Polar residues" evidence="2">
    <location>
        <begin position="980"/>
        <end position="990"/>
    </location>
</feature>
<feature type="compositionally biased region" description="Polar residues" evidence="2">
    <location>
        <begin position="499"/>
        <end position="512"/>
    </location>
</feature>